<proteinExistence type="predicted"/>
<accession>A0A0J1JQL7</accession>
<evidence type="ECO:0000313" key="3">
    <source>
        <dbReference type="Proteomes" id="UP000035909"/>
    </source>
</evidence>
<protein>
    <submittedName>
        <fullName evidence="2">Uncharacterized protein</fullName>
    </submittedName>
</protein>
<sequence length="67" mass="7298">MAYLFVNLWFSALLTALPYGQWACGCFSSPEFTRYGEIPLIIIGVSGQFTTHFSVQISVGLGPVHTG</sequence>
<evidence type="ECO:0000256" key="1">
    <source>
        <dbReference type="SAM" id="SignalP"/>
    </source>
</evidence>
<reference evidence="2 3" key="1">
    <citation type="submission" date="2015-05" db="EMBL/GenBank/DDBJ databases">
        <title>Photobacterium galathea sp. nov.</title>
        <authorList>
            <person name="Machado H."/>
            <person name="Gram L."/>
        </authorList>
    </citation>
    <scope>NUCLEOTIDE SEQUENCE [LARGE SCALE GENOMIC DNA]</scope>
    <source>
        <strain evidence="2 3">DSM 22954</strain>
    </source>
</reference>
<dbReference type="Proteomes" id="UP000035909">
    <property type="component" value="Unassembled WGS sequence"/>
</dbReference>
<feature type="signal peptide" evidence="1">
    <location>
        <begin position="1"/>
        <end position="23"/>
    </location>
</feature>
<name>A0A0J1JQL7_9GAMM</name>
<keyword evidence="3" id="KW-1185">Reference proteome</keyword>
<comment type="caution">
    <text evidence="2">The sequence shown here is derived from an EMBL/GenBank/DDBJ whole genome shotgun (WGS) entry which is preliminary data.</text>
</comment>
<dbReference type="AlphaFoldDB" id="A0A0J1JQL7"/>
<dbReference type="EMBL" id="LDOU01000034">
    <property type="protein sequence ID" value="KLV04542.1"/>
    <property type="molecule type" value="Genomic_DNA"/>
</dbReference>
<gene>
    <name evidence="2" type="ORF">ABT57_23500</name>
</gene>
<feature type="chain" id="PRO_5005253804" evidence="1">
    <location>
        <begin position="24"/>
        <end position="67"/>
    </location>
</feature>
<dbReference type="STRING" id="320778.ABT57_23500"/>
<organism evidence="2 3">
    <name type="scientific">Photobacterium ganghwense</name>
    <dbReference type="NCBI Taxonomy" id="320778"/>
    <lineage>
        <taxon>Bacteria</taxon>
        <taxon>Pseudomonadati</taxon>
        <taxon>Pseudomonadota</taxon>
        <taxon>Gammaproteobacteria</taxon>
        <taxon>Vibrionales</taxon>
        <taxon>Vibrionaceae</taxon>
        <taxon>Photobacterium</taxon>
    </lineage>
</organism>
<keyword evidence="1" id="KW-0732">Signal</keyword>
<evidence type="ECO:0000313" key="2">
    <source>
        <dbReference type="EMBL" id="KLV04542.1"/>
    </source>
</evidence>